<dbReference type="AlphaFoldDB" id="A0A3G5FFZ9"/>
<gene>
    <name evidence="1" type="ORF">C7H83_00785</name>
    <name evidence="3" type="ORF">GLW17_07965</name>
    <name evidence="2" type="ORF">HXW75_03800</name>
</gene>
<evidence type="ECO:0000313" key="2">
    <source>
        <dbReference type="EMBL" id="MCO8297594.1"/>
    </source>
</evidence>
<evidence type="ECO:0000313" key="3">
    <source>
        <dbReference type="EMBL" id="QGP76735.1"/>
    </source>
</evidence>
<organism evidence="1 4">
    <name type="scientific">Tetragenococcus halophilus</name>
    <name type="common">Pediococcus halophilus</name>
    <dbReference type="NCBI Taxonomy" id="51669"/>
    <lineage>
        <taxon>Bacteria</taxon>
        <taxon>Bacillati</taxon>
        <taxon>Bacillota</taxon>
        <taxon>Bacilli</taxon>
        <taxon>Lactobacillales</taxon>
        <taxon>Enterococcaceae</taxon>
        <taxon>Tetragenococcus</taxon>
    </lineage>
</organism>
<reference evidence="3 5" key="3">
    <citation type="submission" date="2019-11" db="EMBL/GenBank/DDBJ databases">
        <authorList>
            <person name="Kim E."/>
            <person name="Lee J."/>
            <person name="Jeon K."/>
            <person name="Lee Y."/>
        </authorList>
    </citation>
    <scope>NUCLEOTIDE SEQUENCE [LARGE SCALE GENOMIC DNA]</scope>
    <source>
        <strain evidence="3 5">YJ1</strain>
    </source>
</reference>
<name>A0A3G5FFZ9_TETHA</name>
<protein>
    <submittedName>
        <fullName evidence="1">Uncharacterized protein</fullName>
    </submittedName>
</protein>
<proteinExistence type="predicted"/>
<evidence type="ECO:0000313" key="5">
    <source>
        <dbReference type="Proteomes" id="UP000427886"/>
    </source>
</evidence>
<dbReference type="KEGG" id="tey:GLW17_07965"/>
<dbReference type="EMBL" id="CP027768">
    <property type="protein sequence ID" value="AYW49155.1"/>
    <property type="molecule type" value="Genomic_DNA"/>
</dbReference>
<reference evidence="2" key="5">
    <citation type="journal article" date="2021" name="BMC Microbiol.">
        <title>The diversity among the species Tetragenococcus halophilus including new isolates from a lupine seed fermentation.</title>
        <authorList>
            <person name="Link T."/>
            <person name="Vogel R.F."/>
            <person name="Ehrmann M.A."/>
        </authorList>
    </citation>
    <scope>NUCLEOTIDE SEQUENCE</scope>
    <source>
        <strain evidence="2">TMW 2.2257</strain>
    </source>
</reference>
<evidence type="ECO:0000313" key="4">
    <source>
        <dbReference type="Proteomes" id="UP000280475"/>
    </source>
</evidence>
<dbReference type="Proteomes" id="UP000427886">
    <property type="component" value="Chromosome"/>
</dbReference>
<dbReference type="EMBL" id="JACACB010000007">
    <property type="protein sequence ID" value="MCO8297594.1"/>
    <property type="molecule type" value="Genomic_DNA"/>
</dbReference>
<evidence type="ECO:0000313" key="1">
    <source>
        <dbReference type="EMBL" id="AYW49155.1"/>
    </source>
</evidence>
<dbReference type="EMBL" id="CP046246">
    <property type="protein sequence ID" value="QGP76735.1"/>
    <property type="molecule type" value="Genomic_DNA"/>
</dbReference>
<dbReference type="Proteomes" id="UP000280475">
    <property type="component" value="Chromosome"/>
</dbReference>
<dbReference type="Proteomes" id="UP001057280">
    <property type="component" value="Unassembled WGS sequence"/>
</dbReference>
<sequence>MIMMTEKKELITKKNQPIKAITQQDLHKLKETLEKLQSWVVVLEVIDKFFKHEKETLNKKKIMQEYHANAQIFEIFLDDFLANTNNLENQFEELRSREKIHF</sequence>
<accession>A0A3G5FFZ9</accession>
<reference evidence="2" key="4">
    <citation type="submission" date="2020-06" db="EMBL/GenBank/DDBJ databases">
        <authorList>
            <person name="Link T."/>
            <person name="Ehrmann M."/>
        </authorList>
    </citation>
    <scope>NUCLEOTIDE SEQUENCE</scope>
    <source>
        <strain evidence="2">TMW 2.2257</strain>
    </source>
</reference>
<reference evidence="1 4" key="1">
    <citation type="journal article" date="2012" name="Int. J. Syst. Evol. Microbiol.">
        <title>Characterization of Tetragenococcus strains from sugar thick juice reveals a novel species, Tetragenococcus osmophilus sp. nov., and divides Tetragenococcus halophilus into two subspecies, T. halophilus subsp. halophilus subsp. nov. and T. halophilus subsp. flandriensis subsp. nov.</title>
        <authorList>
            <person name="Juste A."/>
            <person name="Van Trappen S."/>
            <person name="Verreth C."/>
            <person name="Cleenwerck I."/>
            <person name="De Vos P."/>
            <person name="Lievens B."/>
            <person name="Willems K.A."/>
        </authorList>
    </citation>
    <scope>NUCLEOTIDE SEQUENCE [LARGE SCALE GENOMIC DNA]</scope>
    <source>
        <strain evidence="1 4">LMG 26042</strain>
    </source>
</reference>
<reference evidence="1" key="2">
    <citation type="submission" date="2018-03" db="EMBL/GenBank/DDBJ databases">
        <authorList>
            <person name="Jeon C.O."/>
        </authorList>
    </citation>
    <scope>NUCLEOTIDE SEQUENCE</scope>
    <source>
        <strain evidence="1">LMG 26042</strain>
    </source>
</reference>